<dbReference type="PROSITE" id="PS50893">
    <property type="entry name" value="ABC_TRANSPORTER_2"/>
    <property type="match status" value="1"/>
</dbReference>
<dbReference type="Pfam" id="PF00005">
    <property type="entry name" value="ABC_tran"/>
    <property type="match status" value="1"/>
</dbReference>
<reference evidence="10 11" key="3">
    <citation type="submission" date="2021-02" db="EMBL/GenBank/DDBJ databases">
        <authorList>
            <person name="Merkel A.Y."/>
        </authorList>
    </citation>
    <scope>NUCLEOTIDE SEQUENCE [LARGE SCALE GENOMIC DNA]</scope>
    <source>
        <strain evidence="10 11">T05b</strain>
    </source>
</reference>
<dbReference type="SUPFAM" id="SSF52540">
    <property type="entry name" value="P-loop containing nucleoside triphosphate hydrolases"/>
    <property type="match status" value="1"/>
</dbReference>
<reference evidence="10 11" key="1">
    <citation type="submission" date="2021-02" db="EMBL/GenBank/DDBJ databases">
        <title>Sulfurospirillum tamanensis sp. nov.</title>
        <authorList>
            <person name="Frolova A."/>
            <person name="Merkel A."/>
            <person name="Slobodkin A."/>
        </authorList>
    </citation>
    <scope>NUCLEOTIDE SEQUENCE [LARGE SCALE GENOMIC DNA]</scope>
    <source>
        <strain evidence="10 11">T05b</strain>
    </source>
</reference>
<dbReference type="InterPro" id="IPR027417">
    <property type="entry name" value="P-loop_NTPase"/>
</dbReference>
<evidence type="ECO:0000259" key="8">
    <source>
        <dbReference type="PROSITE" id="PS50893"/>
    </source>
</evidence>
<evidence type="ECO:0000259" key="9">
    <source>
        <dbReference type="PROSITE" id="PS50929"/>
    </source>
</evidence>
<dbReference type="Pfam" id="PF00664">
    <property type="entry name" value="ABC_membrane"/>
    <property type="match status" value="1"/>
</dbReference>
<dbReference type="InterPro" id="IPR039421">
    <property type="entry name" value="Type_1_exporter"/>
</dbReference>
<evidence type="ECO:0000313" key="10">
    <source>
        <dbReference type="EMBL" id="MBN2964215.1"/>
    </source>
</evidence>
<dbReference type="GO" id="GO:0005524">
    <property type="term" value="F:ATP binding"/>
    <property type="evidence" value="ECO:0007669"/>
    <property type="project" value="UniProtKB-KW"/>
</dbReference>
<dbReference type="PANTHER" id="PTHR24221">
    <property type="entry name" value="ATP-BINDING CASSETTE SUB-FAMILY B"/>
    <property type="match status" value="1"/>
</dbReference>
<dbReference type="Gene3D" id="1.20.1560.10">
    <property type="entry name" value="ABC transporter type 1, transmembrane domain"/>
    <property type="match status" value="1"/>
</dbReference>
<dbReference type="PANTHER" id="PTHR24221:SF654">
    <property type="entry name" value="ATP-BINDING CASSETTE SUB-FAMILY B MEMBER 6"/>
    <property type="match status" value="1"/>
</dbReference>
<feature type="domain" description="ABC transporter" evidence="8">
    <location>
        <begin position="358"/>
        <end position="582"/>
    </location>
</feature>
<comment type="caution">
    <text evidence="10">The sequence shown here is derived from an EMBL/GenBank/DDBJ whole genome shotgun (WGS) entry which is preliminary data.</text>
</comment>
<organism evidence="10 11">
    <name type="scientific">Sulfurospirillum tamanense</name>
    <dbReference type="NCBI Taxonomy" id="2813362"/>
    <lineage>
        <taxon>Bacteria</taxon>
        <taxon>Pseudomonadati</taxon>
        <taxon>Campylobacterota</taxon>
        <taxon>Epsilonproteobacteria</taxon>
        <taxon>Campylobacterales</taxon>
        <taxon>Sulfurospirillaceae</taxon>
        <taxon>Sulfurospirillum</taxon>
    </lineage>
</organism>
<keyword evidence="2 7" id="KW-0812">Transmembrane</keyword>
<evidence type="ECO:0000313" key="11">
    <source>
        <dbReference type="Proteomes" id="UP000703590"/>
    </source>
</evidence>
<feature type="transmembrane region" description="Helical" evidence="7">
    <location>
        <begin position="151"/>
        <end position="172"/>
    </location>
</feature>
<feature type="domain" description="ABC transmembrane type-1" evidence="9">
    <location>
        <begin position="21"/>
        <end position="300"/>
    </location>
</feature>
<gene>
    <name evidence="10" type="ORF">JWV37_05445</name>
</gene>
<dbReference type="Gene3D" id="3.40.50.300">
    <property type="entry name" value="P-loop containing nucleotide triphosphate hydrolases"/>
    <property type="match status" value="1"/>
</dbReference>
<dbReference type="SUPFAM" id="SSF90123">
    <property type="entry name" value="ABC transporter transmembrane region"/>
    <property type="match status" value="1"/>
</dbReference>
<dbReference type="InterPro" id="IPR003439">
    <property type="entry name" value="ABC_transporter-like_ATP-bd"/>
</dbReference>
<evidence type="ECO:0000256" key="1">
    <source>
        <dbReference type="ARBA" id="ARBA00004651"/>
    </source>
</evidence>
<dbReference type="EMBL" id="JAFHKK010000009">
    <property type="protein sequence ID" value="MBN2964215.1"/>
    <property type="molecule type" value="Genomic_DNA"/>
</dbReference>
<dbReference type="RefSeq" id="WP_205458767.1">
    <property type="nucleotide sequence ID" value="NZ_JAFHKK010000009.1"/>
</dbReference>
<evidence type="ECO:0000256" key="4">
    <source>
        <dbReference type="ARBA" id="ARBA00022840"/>
    </source>
</evidence>
<evidence type="ECO:0000256" key="3">
    <source>
        <dbReference type="ARBA" id="ARBA00022741"/>
    </source>
</evidence>
<dbReference type="InterPro" id="IPR011527">
    <property type="entry name" value="ABC1_TM_dom"/>
</dbReference>
<dbReference type="InterPro" id="IPR036640">
    <property type="entry name" value="ABC1_TM_sf"/>
</dbReference>
<dbReference type="SMART" id="SM00382">
    <property type="entry name" value="AAA"/>
    <property type="match status" value="1"/>
</dbReference>
<evidence type="ECO:0000256" key="5">
    <source>
        <dbReference type="ARBA" id="ARBA00022989"/>
    </source>
</evidence>
<feature type="transmembrane region" description="Helical" evidence="7">
    <location>
        <begin position="75"/>
        <end position="100"/>
    </location>
</feature>
<proteinExistence type="predicted"/>
<keyword evidence="11" id="KW-1185">Reference proteome</keyword>
<feature type="transmembrane region" description="Helical" evidence="7">
    <location>
        <begin position="266"/>
        <end position="285"/>
    </location>
</feature>
<dbReference type="InterPro" id="IPR003593">
    <property type="entry name" value="AAA+_ATPase"/>
</dbReference>
<evidence type="ECO:0000256" key="6">
    <source>
        <dbReference type="ARBA" id="ARBA00023136"/>
    </source>
</evidence>
<dbReference type="Proteomes" id="UP000703590">
    <property type="component" value="Unassembled WGS sequence"/>
</dbReference>
<sequence>MTDIYKKIWTLLTSHEKKRALLLLFLMILMAFLEVLGVGSIMPFLSVLGNPESIETNSYLNAVYTSLNFKSKDSFLMVLGIFALVMLLISAVVRSVTSYAKFRFLNMRRHSIGQKLLRKYLHQPYGFFLSRNSSDIGKVILSETDVVINQAILPSLNLTTYAILVIALVGFLVLVDPVLAFILAGLFGGFYVLMYATVRKYLGRIGQKRAKANAQRFKITSETIGGIKDLKVLGREKVYLDSFNAPSYAFSHYNATNQTLGEIPQYLVEVIAFGALLAMAMYALASDGADIGVLLPVLGLYALGALKLKPAVQIIYKSMTAIKFGVAAIDNILEDLSTSNDCITIANDHSRLRLQNELKLENISFIYPGTTTPALNNIDIVIAANTTVGIIGTTGAGKSTLVDVVLGLLNPTNGKIMVDNHELANNNIRQWQNAIGYVSQSIFLADDTIVSNIAFGVDKEKIDKVQVEKVAKMAQVHEFVSRLDHGYDTIIGERGVRLSGGQRQRLGIARALYHEPELLVLDEATSALDNQTEAEVMKAIDNMSGTKTIIMIAHRLSTVERCSKIITLENGRIVNVKEKDEA</sequence>
<evidence type="ECO:0000256" key="7">
    <source>
        <dbReference type="SAM" id="Phobius"/>
    </source>
</evidence>
<dbReference type="InterPro" id="IPR017871">
    <property type="entry name" value="ABC_transporter-like_CS"/>
</dbReference>
<feature type="transmembrane region" description="Helical" evidence="7">
    <location>
        <begin position="21"/>
        <end position="45"/>
    </location>
</feature>
<reference evidence="11" key="2">
    <citation type="submission" date="2021-02" db="EMBL/GenBank/DDBJ databases">
        <title>Sulfurospirillum tamanensis sp. nov.</title>
        <authorList>
            <person name="Merkel A.Y."/>
        </authorList>
    </citation>
    <scope>NUCLEOTIDE SEQUENCE [LARGE SCALE GENOMIC DNA]</scope>
    <source>
        <strain evidence="11">T05b</strain>
    </source>
</reference>
<comment type="subcellular location">
    <subcellularLocation>
        <location evidence="1">Cell membrane</location>
        <topology evidence="1">Multi-pass membrane protein</topology>
    </subcellularLocation>
</comment>
<name>A0ABS2WRT3_9BACT</name>
<dbReference type="PROSITE" id="PS00211">
    <property type="entry name" value="ABC_TRANSPORTER_1"/>
    <property type="match status" value="1"/>
</dbReference>
<keyword evidence="5 7" id="KW-1133">Transmembrane helix</keyword>
<feature type="transmembrane region" description="Helical" evidence="7">
    <location>
        <begin position="178"/>
        <end position="198"/>
    </location>
</feature>
<keyword evidence="4 10" id="KW-0067">ATP-binding</keyword>
<protein>
    <submittedName>
        <fullName evidence="10">ABC transporter ATP-binding protein</fullName>
    </submittedName>
</protein>
<evidence type="ECO:0000256" key="2">
    <source>
        <dbReference type="ARBA" id="ARBA00022692"/>
    </source>
</evidence>
<accession>A0ABS2WRT3</accession>
<keyword evidence="3" id="KW-0547">Nucleotide-binding</keyword>
<keyword evidence="6 7" id="KW-0472">Membrane</keyword>
<dbReference type="PROSITE" id="PS50929">
    <property type="entry name" value="ABC_TM1F"/>
    <property type="match status" value="1"/>
</dbReference>